<dbReference type="NCBIfam" id="TIGR04131">
    <property type="entry name" value="Bac_Flav_CTERM"/>
    <property type="match status" value="1"/>
</dbReference>
<organism evidence="2 3">
    <name type="scientific">Robiginitalea myxolifaciens</name>
    <dbReference type="NCBI Taxonomy" id="400055"/>
    <lineage>
        <taxon>Bacteria</taxon>
        <taxon>Pseudomonadati</taxon>
        <taxon>Bacteroidota</taxon>
        <taxon>Flavobacteriia</taxon>
        <taxon>Flavobacteriales</taxon>
        <taxon>Flavobacteriaceae</taxon>
        <taxon>Robiginitalea</taxon>
    </lineage>
</organism>
<accession>A0A1I6G364</accession>
<dbReference type="EMBL" id="FOYQ01000001">
    <property type="protein sequence ID" value="SFR36645.1"/>
    <property type="molecule type" value="Genomic_DNA"/>
</dbReference>
<keyword evidence="3" id="KW-1185">Reference proteome</keyword>
<sequence length="4472" mass="466648">MKPTKLWYLLAALMLTTFSGFAQEYNSFDIRYQANLRGDLTFIANNIVNRETGSADPEDPYNITGNSSTYNDWLDMQYIDVDSDPSTFSSSSATFTYPDPNCNLVRYAGLYWSATYPSEQAGQAVGTNRQNDFNQVRLRVPGGAYVDITADEILYDGFTSTESSMRQNSPYACYADVTALVTALADPQGEYTVANIRSVVGSLSPGGGAAGGWTLVIAYENPTLTGKLITTFDGFARVRSANPSVDIAYNGFNTIPAGPVIADIGAIALEGDNRITGDRMRIRAASNGGFTTISNAANPASNFFNSNITEDGTVVTARNPNSVNTLGYDTDMFILNNPLNSVIPNDETAATFRFTSNGDQYYPIFNSFNVEIIEPNIVLEKRVEDIAGNDITGAGVNLGQLLDYVLTFENIGNDDATQYVIRDILPINVTLDESNMDLPPGVTYTYNPGTREVIFSIPDNLVEVADPAYSIRMRVQVAENCFDFIDACTDLIQNLAYSTYRGVLNTAQISDDPSVTEFNTCGFVVPGATNFLLDDLENCDFSRDVELCGTSVVLDAGDNFDSYVWYIDNNNDGLIDAGDTVITDGDPDNDPSTLLVTDTGQYIVDKIVADPCKGFQEIINVTLPGSTQINPIITLINDTTNTVEGEVVTCPNDGSLLPKIFLCGLNDTELIQINIPDATSISWEQLDEASCADSGDDCANLNSACTWNQVDTGNDFLASDAGEYRVVINYQNGCFTRFYFNIFKNPLNPQYNVTDIICATPGNITVTNMPADYEYQLVDAVSGAVLVPYSAGNGPSFDIATNGAYTVEMRQVGVVDGCVFYLENIGVLARDFQVDVVASNVDCNGLGSIDISVLDVEPQYYYEISQGGTIVDTFGPSLDNNYSFDNLNAGIYDVRVTTDDGCLHTEQVEILDVSDLAVTAVTTKSIDCTDGIITVSGSGGFPNPDYLYAVWNVNGTDLYATVGDIPATAFQDTEEFYFTNGEEGDYQFIVVDGSNCFALSNIVTIAVAPAVEYTTTATDESCLGLADGQFEVNVTNFNGYSVSYTLTYPDSSTATNTSGVFSGLGQGNYSLVLTQTNGTDTCDFTETFTIGGPASAVTADAVQTQAYTCLQDAIIQAQNVTGGTAPYEYSIDGINFAASDTFTGLTDGTYTIAVRDANGCVFTTAPITIDPLDLPDDFTFTQTQVTCPGLTADVTATVVNGTAPFTIEIIAPAAIAASSSAGNSATFNGLAPDTYTFQVTDVNGCTYQENYTIAPITPITVTGTPVSPVSCLGGADGEATYTVSGFATSYDYAVTGPATFSGTAETNGTINLTGLPAGSYDITVTDTDTNCTDTATVVIDAPAAALAFTLSVTQPTCTDDGSVTISASGGWGSYSYQLIQPDASVVGPQGSPTFTSLTQLGAYTVEVTDANGCVETDTFTLSAPTNPTVTLDPVTDLCYDPSGGVSLTANASGGLPPYNYSLNGGPTQTSNTFDNLGPGSYTVVVTDLNGCTASSTAVAIAPQLTATGVLTKELDCSVSPDAIIDVTIAGGAAPFSYTVNGSGPTAVTGNAFTYTATTDDTYVFTITDSEGCTTDVTVVVDPITNPVATHTPVDPSCNGGADGSVTITIDPNFGTAPYEVSFDGSAFSSQTVYSALAAGTYTYVVQDSKGCQYTDTVTLSEPAPIAADAVLVQAYTCLQDGSIQAQNVTGGTAPYSYSIDGVNFAGSDTFTGLTDGTYTITVQDASGCTFTTAPVTIDPLDPPTDISFAATAPNCPAEVSDVTLTVTGGTGAITYEILAPAAVNNGNNNLFTNLSPNTYTFQVTDANGCSYQESFTILPVTPIDVAGTLVSNVSCVGGNDGAADFAVSGFASTYSYTVNGGAAVTGQSAAVINLTGLIAGNYTVVVTDETTNCTDTDVVTVSEPAMALAFTFTTTPITCVSDGAVTINATGGWGAYSYQLEQPDTSVLGPQASATFTGLTQLGTYTITVADANGCIATDTFVLAAPANPVASIDATSDLCYDAATGATVVIGASGGLAPYTYSVNGGASQASNTFAGLVPGNYTFTVTDSNGCSDTVAQIIEPQLTGNAVLTKDVDCTVSPDAILDVTVNGGYAPYTYEVQFNGGGFTPYAGGFPYTTTTSGDYQFRITDSQGCVGVTNTVTVTPIVFPQATETIIDPTCFGDANGIVEINIDPNFGEAPYQVDFDGAGFSNQTVYSGLAAGTYNYTVRDARGCTFTDTAVLTDPALFDASITVTDVSCSGTPGGGDVPGRIDISIISGGTANFTYTLYDQLNNIVPVTGSNPIVNTASTTATFDGLAFGDYYIRIIDANGCEFYQNPVRVRANPFLSLETSVPPPDCITGGSVTVSADGGSGDYSFSIYGPGTAPDSETAGPGVLEEQATFLALNPGQTYIFEAIDNITLCSSYIEVTIPTLSGIEVVPTPTVTDATCFGDNNGSIAFQFQNFDGTVTTVDYQILEALTNNPTGFAGSVTGPAGGPTPLETVTNLPPGDYVLFFQEATSPFCSNTYDFRILEPSPISFNIVDQNNGNCIDDAQVTVQATGGAGGFTYAFVEDGVAPVPGDFTASSYAELDPAVNTQWDAYALDANGCMTPPLDITIVADPEPVISIVANQCAATEGNFEITVTLDNAGVGPYRLSLDGGAFQASTLVNAGDTFVFTGISSGTHTVEVRDSNGCGNLVSLDIYPPSDLSAEALVQPSCALNDGQILLTAYGGSSVYTYELFLGGVSVTGGPQASPLFTGLAPGSYTAFVYDTLATGCGASSSLVLDVPTLVAFSNIVTDVSCNGGADGIIEAVLDPGMDNPPYTYQLFDNTGLIPQSGVQSSPVFTGLTADDYIVRVTSGRGCSTDEPATVAEPAAVTASAVATDFACAPDNSVNQATITVTAGGGTAPYLYSIDGTNFTSTNTFDITDTGVIQNFTLTVRDANGCEATDAISINPLPEITDAVVSQVTAITCTNDEVVRITVTGGSGDFDFDLLPLGTVATQSPGAGVFTADFNLSSPGDYSFRVTDNVTGCYFTTLPYTVAPYDLIEAVATAVTPVSCFGDATGEISVQVNNYTGNYTYQVFDGAGTPVSAVVPTDTSVNPRVIGGLTGGNYYVEVIATDTPFCDALTNTVTILSPPTPVSLALVSNTNANCNAGAEVTVAANGGTPGYTYAFVPNGSIPVAGDYTPSATAVLSPATYPADYDVYVLDSNGCADMITVTVDEDPLPTVTAPPYAADQCTSDGTSYTFTVTGTGIAPLSYSVGAGFQASPTFTVFAPGTYTVTIRDANGCLATDTIDILPPLGISAQPTIQPSCLLNDGEITVTASGGSGAYTYDLLDNGGVSVIGGVPQASNVFSGLAPGNYTAIIYDTSGSGCDAQAPVMLEAPTPVAFTTSAVDVSCFGGADGSITVTLDPGQDNPPYTYELYDGGMALVAGPQSNPLFTGLVADNYTVRVLSGRNCEATVVQAVTEPAVLNASATATPFACAADNSVTTSTVTVFVPGSGGTTPYLYSIDNINFQSSNTFEVSDTGVTQTINVYVRDANGCVATDFVTLEPLNTFNATVSQDIAISCANPEQVTVSVTDDGNPANTYTFELLPLGSPDGTLISTPTNTTAVYELNVPGSYVFRVTDNATGCYVTTAPYDIAPYDLIQASLSPLTPVTCFGDTNGSLSLNISGYSGAYDYEVFDAGGTTTGITGSANTATNPLTITGLSGGNYFVRITETGAPFCTEDTGIVTIASPDMPISAVFSQIADVTCTNDMGEILVDPSGGFAPYDIVLTNTTTTQTYTANGVQSQVFSGLAAGTYTLSITDAGGCVYTHPTTLDMLPPAPISAGINATPTTLACYGDTNAVVTATGVTGGSGSYQFSLNYYDSSGTTVQFVSGFQSSPVFTGLGSGVYSITISDGWNCDIETPQVSISEPSEVASNLIQTAMLTCTTDAALLLTATGGTAPYEFSTDGVLYSPMSGGDNHTFSVTDGVYQFYVRDAQGCEANLSNQVSIEPVQPLMLDIDMSAAFVNCTGEMTASLMATATGGLGGYQYELYGDAGLTSLITGPQASGTFPNLGVGSYWIRVTSQDCEEVSSELIVTEPAPLQIDREEFTDVTCAGEEDGSIIVEVSGGTGQILYAISPNLNQFDDENVFDELAAGVYDVIAQDENGCFITFQFTISEPAPLQVDYTVLPEVCEGNADGSIDVVITGGTAPYATAFNSNADADFVPGQTSFTGLASGTYVIFVRDAQGCETNVIVEVAPGVNLNATVTPIYECTGNIPDNYLEVILEDPSVSDQVMYALDSTDPADMQLDADFTNLAPGPHYLAISHSNGCVLTIDFEIEDFEPLTLTLDQFNINEITATATGGVAPYTFIFNGDDNGEDNTYYIAETGTYVVQVIDQNGCVAEASIFMEFIDIEIPNYFTPDGDNNNDFWIPNNMEGFPEILIKIYDRYGRVVAEVRRNGPGWDGTYNGADMPTGDYWYVIKLNGERDDREFVGHFTLYR</sequence>
<dbReference type="Proteomes" id="UP000199534">
    <property type="component" value="Unassembled WGS sequence"/>
</dbReference>
<dbReference type="Gene3D" id="2.60.40.740">
    <property type="match status" value="3"/>
</dbReference>
<dbReference type="InterPro" id="IPR025667">
    <property type="entry name" value="SprB_repeat"/>
</dbReference>
<proteinExistence type="predicted"/>
<dbReference type="OrthoDB" id="607469at2"/>
<name>A0A1I6G364_9FLAO</name>
<gene>
    <name evidence="2" type="ORF">SAMN04490243_1163</name>
</gene>
<dbReference type="InterPro" id="IPR026341">
    <property type="entry name" value="T9SS_type_B"/>
</dbReference>
<dbReference type="Pfam" id="PF13573">
    <property type="entry name" value="SprB"/>
    <property type="match status" value="13"/>
</dbReference>
<dbReference type="RefSeq" id="WP_092981416.1">
    <property type="nucleotide sequence ID" value="NZ_FOYQ01000001.1"/>
</dbReference>
<feature type="signal peptide" evidence="1">
    <location>
        <begin position="1"/>
        <end position="22"/>
    </location>
</feature>
<dbReference type="Pfam" id="PF13585">
    <property type="entry name" value="CHU_C"/>
    <property type="match status" value="1"/>
</dbReference>
<protein>
    <submittedName>
        <fullName evidence="2">Gliding motility-associated C-terminal domain-containing protein</fullName>
    </submittedName>
</protein>
<reference evidence="2 3" key="1">
    <citation type="submission" date="2016-10" db="EMBL/GenBank/DDBJ databases">
        <authorList>
            <person name="de Groot N.N."/>
        </authorList>
    </citation>
    <scope>NUCLEOTIDE SEQUENCE [LARGE SCALE GENOMIC DNA]</scope>
    <source>
        <strain evidence="2 3">DSM 21019</strain>
    </source>
</reference>
<evidence type="ECO:0000256" key="1">
    <source>
        <dbReference type="SAM" id="SignalP"/>
    </source>
</evidence>
<evidence type="ECO:0000313" key="2">
    <source>
        <dbReference type="EMBL" id="SFR36645.1"/>
    </source>
</evidence>
<feature type="chain" id="PRO_5011584511" evidence="1">
    <location>
        <begin position="23"/>
        <end position="4472"/>
    </location>
</feature>
<evidence type="ECO:0000313" key="3">
    <source>
        <dbReference type="Proteomes" id="UP000199534"/>
    </source>
</evidence>
<dbReference type="STRING" id="400055.SAMN04490243_1163"/>
<keyword evidence="1" id="KW-0732">Signal</keyword>